<dbReference type="Pfam" id="PF07963">
    <property type="entry name" value="N_methyl"/>
    <property type="match status" value="1"/>
</dbReference>
<sequence length="175" mass="19030">MPTSAPGISESGRHTARRPGHHTRSGFTLVELLVVMIVIGIAVAGASLGLDALRGRDSTLAAERLRWVLEASAERAQVRGRPIAMELLADGYRFSALDADGRWVAFDEPPVFAEKLLPQQMHWELRIEGRPAERLVFGTRAPRFELVLHTPEGDITLSGSETGAVVQQQSGERGA</sequence>
<dbReference type="InterPro" id="IPR012902">
    <property type="entry name" value="N_methyl_site"/>
</dbReference>
<feature type="region of interest" description="Disordered" evidence="1">
    <location>
        <begin position="1"/>
        <end position="22"/>
    </location>
</feature>
<protein>
    <recommendedName>
        <fullName evidence="5">General secretion pathway protein H</fullName>
    </recommendedName>
</protein>
<dbReference type="KEGG" id="eba:ebA4910"/>
<keyword evidence="2" id="KW-0812">Transmembrane</keyword>
<organism evidence="3 4">
    <name type="scientific">Aromatoleum aromaticum (strain DSM 19018 / LMG 30748 / EbN1)</name>
    <name type="common">Azoarcus sp. (strain EbN1)</name>
    <dbReference type="NCBI Taxonomy" id="76114"/>
    <lineage>
        <taxon>Bacteria</taxon>
        <taxon>Pseudomonadati</taxon>
        <taxon>Pseudomonadota</taxon>
        <taxon>Betaproteobacteria</taxon>
        <taxon>Rhodocyclales</taxon>
        <taxon>Rhodocyclaceae</taxon>
        <taxon>Aromatoleum</taxon>
    </lineage>
</organism>
<reference evidence="3 4" key="1">
    <citation type="journal article" date="2005" name="Arch. Microbiol.">
        <title>The genome sequence of an anaerobic aromatic-degrading denitrifying bacterium, strain EbN1.</title>
        <authorList>
            <person name="Rabus R."/>
            <person name="Kube M."/>
            <person name="Heider J."/>
            <person name="Beck A."/>
            <person name="Heitmann K."/>
            <person name="Widdel F."/>
            <person name="Reinhardt R."/>
        </authorList>
    </citation>
    <scope>NUCLEOTIDE SEQUENCE [LARGE SCALE GENOMIC DNA]</scope>
    <source>
        <strain evidence="3 4">EbN1</strain>
    </source>
</reference>
<gene>
    <name evidence="3" type="ORF">ebA4910</name>
</gene>
<dbReference type="EMBL" id="CR555306">
    <property type="protein sequence ID" value="CAI08917.1"/>
    <property type="molecule type" value="Genomic_DNA"/>
</dbReference>
<dbReference type="OrthoDB" id="9154196at2"/>
<keyword evidence="2" id="KW-0472">Membrane</keyword>
<proteinExistence type="predicted"/>
<dbReference type="HOGENOM" id="CLU_1529521_0_0_4"/>
<dbReference type="STRING" id="76114.ebA4910"/>
<evidence type="ECO:0000313" key="3">
    <source>
        <dbReference type="EMBL" id="CAI08917.1"/>
    </source>
</evidence>
<dbReference type="eggNOG" id="COG2165">
    <property type="taxonomic scope" value="Bacteria"/>
</dbReference>
<evidence type="ECO:0000313" key="4">
    <source>
        <dbReference type="Proteomes" id="UP000006552"/>
    </source>
</evidence>
<keyword evidence="4" id="KW-1185">Reference proteome</keyword>
<dbReference type="SUPFAM" id="SSF54523">
    <property type="entry name" value="Pili subunits"/>
    <property type="match status" value="1"/>
</dbReference>
<dbReference type="NCBIfam" id="TIGR02532">
    <property type="entry name" value="IV_pilin_GFxxxE"/>
    <property type="match status" value="1"/>
</dbReference>
<evidence type="ECO:0000256" key="2">
    <source>
        <dbReference type="SAM" id="Phobius"/>
    </source>
</evidence>
<name>Q5P197_AROAE</name>
<evidence type="ECO:0008006" key="5">
    <source>
        <dbReference type="Google" id="ProtNLM"/>
    </source>
</evidence>
<dbReference type="AlphaFoldDB" id="Q5P197"/>
<dbReference type="PROSITE" id="PS00409">
    <property type="entry name" value="PROKAR_NTER_METHYL"/>
    <property type="match status" value="1"/>
</dbReference>
<evidence type="ECO:0000256" key="1">
    <source>
        <dbReference type="SAM" id="MobiDB-lite"/>
    </source>
</evidence>
<keyword evidence="2" id="KW-1133">Transmembrane helix</keyword>
<feature type="transmembrane region" description="Helical" evidence="2">
    <location>
        <begin position="27"/>
        <end position="50"/>
    </location>
</feature>
<dbReference type="InterPro" id="IPR045584">
    <property type="entry name" value="Pilin-like"/>
</dbReference>
<dbReference type="Gene3D" id="3.55.40.10">
    <property type="entry name" value="minor pseudopilin epsh domain"/>
    <property type="match status" value="1"/>
</dbReference>
<dbReference type="RefSeq" id="WP_011238600.1">
    <property type="nucleotide sequence ID" value="NC_006513.1"/>
</dbReference>
<dbReference type="Proteomes" id="UP000006552">
    <property type="component" value="Chromosome"/>
</dbReference>
<accession>Q5P197</accession>